<dbReference type="InterPro" id="IPR010982">
    <property type="entry name" value="Lambda_DNA-bd_dom_sf"/>
</dbReference>
<sequence>MRAGPRTVTIYDVAEKAGVSISTVSLVMNAPHRVSATTRERVVAATAALGYRSRSTPSARGTNTVRVAVAAPFASYPSYLRRLAGMMERARFRAVDLVPYDLPSAAAVEHPLLDALPTRPGIDALIVMGVPLGASALRASRAARLPVVLVDVRRRRAAAGEPPHVLVDDALAGRFLGEHLTDLGHRRVVFLHDPQRSADYVSAGMLRYKGLSEFLAIDRLAAGTPDVEQRLIDHLRRGATAVVGSHDGLSARAWGILHAAEIRIPEDVSLVGFDDGDVAAALELTTVHQPFEETGAAALDIALSLASGRESAVGHVELEPSLVIRRSTGAPSGV</sequence>
<protein>
    <recommendedName>
        <fullName evidence="4">HTH lacI-type domain-containing protein</fullName>
    </recommendedName>
</protein>
<keyword evidence="3" id="KW-0804">Transcription</keyword>
<dbReference type="AlphaFoldDB" id="A0A147FCG9"/>
<dbReference type="PROSITE" id="PS00356">
    <property type="entry name" value="HTH_LACI_1"/>
    <property type="match status" value="1"/>
</dbReference>
<dbReference type="CDD" id="cd01392">
    <property type="entry name" value="HTH_LacI"/>
    <property type="match status" value="1"/>
</dbReference>
<proteinExistence type="predicted"/>
<dbReference type="CDD" id="cd06267">
    <property type="entry name" value="PBP1_LacI_sugar_binding-like"/>
    <property type="match status" value="1"/>
</dbReference>
<evidence type="ECO:0000313" key="6">
    <source>
        <dbReference type="Proteomes" id="UP000072189"/>
    </source>
</evidence>
<dbReference type="Gene3D" id="3.40.50.2300">
    <property type="match status" value="2"/>
</dbReference>
<dbReference type="PANTHER" id="PTHR30146:SF109">
    <property type="entry name" value="HTH-TYPE TRANSCRIPTIONAL REGULATOR GALS"/>
    <property type="match status" value="1"/>
</dbReference>
<dbReference type="Pfam" id="PF00356">
    <property type="entry name" value="LacI"/>
    <property type="match status" value="1"/>
</dbReference>
<dbReference type="PROSITE" id="PS50932">
    <property type="entry name" value="HTH_LACI_2"/>
    <property type="match status" value="1"/>
</dbReference>
<name>A0A147FCG9_MICTE</name>
<dbReference type="InterPro" id="IPR000843">
    <property type="entry name" value="HTH_LacI"/>
</dbReference>
<dbReference type="PRINTS" id="PR00036">
    <property type="entry name" value="HTHLACI"/>
</dbReference>
<accession>A0A147FCG9</accession>
<feature type="domain" description="HTH lacI-type" evidence="4">
    <location>
        <begin position="8"/>
        <end position="66"/>
    </location>
</feature>
<evidence type="ECO:0000256" key="1">
    <source>
        <dbReference type="ARBA" id="ARBA00023015"/>
    </source>
</evidence>
<dbReference type="EMBL" id="LDRV01000002">
    <property type="protein sequence ID" value="KTS14287.1"/>
    <property type="molecule type" value="Genomic_DNA"/>
</dbReference>
<evidence type="ECO:0000256" key="2">
    <source>
        <dbReference type="ARBA" id="ARBA00023125"/>
    </source>
</evidence>
<comment type="caution">
    <text evidence="5">The sequence shown here is derived from an EMBL/GenBank/DDBJ whole genome shotgun (WGS) entry which is preliminary data.</text>
</comment>
<dbReference type="SMART" id="SM00354">
    <property type="entry name" value="HTH_LACI"/>
    <property type="match status" value="1"/>
</dbReference>
<dbReference type="InterPro" id="IPR028082">
    <property type="entry name" value="Peripla_BP_I"/>
</dbReference>
<evidence type="ECO:0000259" key="4">
    <source>
        <dbReference type="PROSITE" id="PS50932"/>
    </source>
</evidence>
<dbReference type="RefSeq" id="WP_058612895.1">
    <property type="nucleotide sequence ID" value="NZ_LDRV01000002.1"/>
</dbReference>
<evidence type="ECO:0000256" key="3">
    <source>
        <dbReference type="ARBA" id="ARBA00023163"/>
    </source>
</evidence>
<evidence type="ECO:0000313" key="5">
    <source>
        <dbReference type="EMBL" id="KTS14287.1"/>
    </source>
</evidence>
<organism evidence="5 6">
    <name type="scientific">Microbacterium testaceum</name>
    <name type="common">Aureobacterium testaceum</name>
    <name type="synonym">Brevibacterium testaceum</name>
    <dbReference type="NCBI Taxonomy" id="2033"/>
    <lineage>
        <taxon>Bacteria</taxon>
        <taxon>Bacillati</taxon>
        <taxon>Actinomycetota</taxon>
        <taxon>Actinomycetes</taxon>
        <taxon>Micrococcales</taxon>
        <taxon>Microbacteriaceae</taxon>
        <taxon>Microbacterium</taxon>
    </lineage>
</organism>
<dbReference type="SUPFAM" id="SSF53822">
    <property type="entry name" value="Periplasmic binding protein-like I"/>
    <property type="match status" value="1"/>
</dbReference>
<keyword evidence="2" id="KW-0238">DNA-binding</keyword>
<dbReference type="InterPro" id="IPR046335">
    <property type="entry name" value="LacI/GalR-like_sensor"/>
</dbReference>
<dbReference type="GO" id="GO:0000976">
    <property type="term" value="F:transcription cis-regulatory region binding"/>
    <property type="evidence" value="ECO:0007669"/>
    <property type="project" value="TreeGrafter"/>
</dbReference>
<dbReference type="PANTHER" id="PTHR30146">
    <property type="entry name" value="LACI-RELATED TRANSCRIPTIONAL REPRESSOR"/>
    <property type="match status" value="1"/>
</dbReference>
<dbReference type="Proteomes" id="UP000072189">
    <property type="component" value="Unassembled WGS sequence"/>
</dbReference>
<dbReference type="Pfam" id="PF13377">
    <property type="entry name" value="Peripla_BP_3"/>
    <property type="match status" value="1"/>
</dbReference>
<dbReference type="GO" id="GO:0003700">
    <property type="term" value="F:DNA-binding transcription factor activity"/>
    <property type="evidence" value="ECO:0007669"/>
    <property type="project" value="TreeGrafter"/>
</dbReference>
<dbReference type="PATRIC" id="fig|2033.7.peg.1185"/>
<reference evidence="5 6" key="1">
    <citation type="journal article" date="2016" name="Front. Microbiol.">
        <title>Genomic Resource of Rice Seed Associated Bacteria.</title>
        <authorList>
            <person name="Midha S."/>
            <person name="Bansal K."/>
            <person name="Sharma S."/>
            <person name="Kumar N."/>
            <person name="Patil P.P."/>
            <person name="Chaudhry V."/>
            <person name="Patil P.B."/>
        </authorList>
    </citation>
    <scope>NUCLEOTIDE SEQUENCE [LARGE SCALE GENOMIC DNA]</scope>
    <source>
        <strain evidence="5 6">RSA3</strain>
    </source>
</reference>
<dbReference type="Gene3D" id="1.10.260.40">
    <property type="entry name" value="lambda repressor-like DNA-binding domains"/>
    <property type="match status" value="1"/>
</dbReference>
<dbReference type="SUPFAM" id="SSF47413">
    <property type="entry name" value="lambda repressor-like DNA-binding domains"/>
    <property type="match status" value="1"/>
</dbReference>
<keyword evidence="1" id="KW-0805">Transcription regulation</keyword>
<gene>
    <name evidence="5" type="ORF">RSA3_00490</name>
</gene>